<keyword evidence="2 4" id="KW-0863">Zinc-finger</keyword>
<dbReference type="SUPFAM" id="SSF48452">
    <property type="entry name" value="TPR-like"/>
    <property type="match status" value="1"/>
</dbReference>
<dbReference type="SMART" id="SM00028">
    <property type="entry name" value="TPR"/>
    <property type="match status" value="2"/>
</dbReference>
<sequence length="1179" mass="134520">MNYEAVNNNHLKPRVRRQPDVGKYDYKITSHVDFSKLFLTTSMAHYTAFDETCDLSALLGIIINIDQFPKPVQIISLKVRSDVRNPWAHCNFDEWDTIKYQTAFQLLHQLVRCLQLNTTDETNIQAELNKWETNGFMFLQGYGVNQQVVKEIRQQTRALADYTLKMKSGLDSTFAHVHDAIFKINGEIMLACSRISSIESKQNEQQTDIDNFHTHISEIILRCLSLPEKTLFYPPNRSETFIAREVELSKLKDICIGKCNENHTLVICGLGGCGKTTLAIEFAWRSQEYYPAGVFWMSAETQDSLEDSLTTLAIDVDTTGKDFRETFKRALKWLSSLNERWLLVVDNIDEEYLSDNTKQLLLGSWKRNTRGHILITSRREPNEVEESMVAAFSPIKINKSRLAITTTWKLNIDYITRQSENEGLGSPFVDDSSLVEVLDDEIGCKQVIEILTRFSLFQRKSDSSLSVHRLVQEVIRDDMHDTHRCLILQHAMRMVNKALYSSQSPVDVMYNDDSNTKEVVGTLVKWGKFAANANSIKMYGFNLKKDEIPSTNFFFNKEILRILQTTALYHSIHQRQAIALADQAQMIRIMTTADVDTHFLMILQKIKIPLLQRDREKIVDSLVSVIPVETKETGKYTPVVTAGAETLRILGNEAFKEQRYQDAIRYYTAGIKSSPITHIDCRLFSNRSIAYIRIRDFTHAFSDANRCIDIESENWKGYCWRAYAISGLIEDKTLPPTMEAMGLASACIASYKHPPCLLQCDMLMRYPIINYQMVERPEWLRQNIVSLTDRPFTTLLLRKGLYTFNEKLITTKSIQVIGIEDGVDIDTGPENIIQGNGSEGIWCGGVSDSNESENLNDTGASKAVLIDNDIGQNGLSGISCDGCYIEIKGNRVFSNNYWGIVMKLRSSAYILNNDIFYNKCGGIRIGHNYTASVIIDGNTIRDHNGPGVYTLKSIERVFNKIKDWSDSFVGNYEILGYSRPPVITSTNLFKNNDKGTLHPSEVVRLIEACSFCRQVSHNLKACSKCKKATYCSKDCQSKHWLRHKHMCKLLRSSYVVEVPMSEIEPNNFGASTENYEPNAIRIRRFNPKLKGILEGTPPNRRSHKRFIVKIQSGKEYAFYNPNKKLVVYDQTVKLDIQFSNPTLYHLCMECGVLASAKLTTKKYFAGHLSKIMETLYVCI</sequence>
<dbReference type="PANTHER" id="PTHR47691">
    <property type="entry name" value="REGULATOR-RELATED"/>
    <property type="match status" value="1"/>
</dbReference>
<dbReference type="PROSITE" id="PS01360">
    <property type="entry name" value="ZF_MYND_1"/>
    <property type="match status" value="1"/>
</dbReference>
<accession>A0A8S3QL79</accession>
<evidence type="ECO:0000256" key="4">
    <source>
        <dbReference type="PROSITE-ProRule" id="PRU00134"/>
    </source>
</evidence>
<dbReference type="PROSITE" id="PS50005">
    <property type="entry name" value="TPR"/>
    <property type="match status" value="1"/>
</dbReference>
<dbReference type="InterPro" id="IPR003593">
    <property type="entry name" value="AAA+_ATPase"/>
</dbReference>
<dbReference type="Pfam" id="PF01753">
    <property type="entry name" value="zf-MYND"/>
    <property type="match status" value="1"/>
</dbReference>
<dbReference type="SUPFAM" id="SSF51126">
    <property type="entry name" value="Pectin lyase-like"/>
    <property type="match status" value="1"/>
</dbReference>
<comment type="caution">
    <text evidence="7">The sequence shown here is derived from an EMBL/GenBank/DDBJ whole genome shotgun (WGS) entry which is preliminary data.</text>
</comment>
<evidence type="ECO:0000256" key="3">
    <source>
        <dbReference type="ARBA" id="ARBA00022833"/>
    </source>
</evidence>
<dbReference type="GO" id="GO:0043531">
    <property type="term" value="F:ADP binding"/>
    <property type="evidence" value="ECO:0007669"/>
    <property type="project" value="InterPro"/>
</dbReference>
<evidence type="ECO:0000256" key="5">
    <source>
        <dbReference type="PROSITE-ProRule" id="PRU00339"/>
    </source>
</evidence>
<gene>
    <name evidence="7" type="ORF">MEDL_11259</name>
</gene>
<dbReference type="InterPro" id="IPR002182">
    <property type="entry name" value="NB-ARC"/>
</dbReference>
<dbReference type="GO" id="GO:0008270">
    <property type="term" value="F:zinc ion binding"/>
    <property type="evidence" value="ECO:0007669"/>
    <property type="project" value="UniProtKB-KW"/>
</dbReference>
<dbReference type="Pfam" id="PF00931">
    <property type="entry name" value="NB-ARC"/>
    <property type="match status" value="1"/>
</dbReference>
<evidence type="ECO:0000256" key="1">
    <source>
        <dbReference type="ARBA" id="ARBA00022723"/>
    </source>
</evidence>
<reference evidence="7" key="1">
    <citation type="submission" date="2021-03" db="EMBL/GenBank/DDBJ databases">
        <authorList>
            <person name="Bekaert M."/>
        </authorList>
    </citation>
    <scope>NUCLEOTIDE SEQUENCE</scope>
</reference>
<evidence type="ECO:0000313" key="7">
    <source>
        <dbReference type="EMBL" id="CAG2196364.1"/>
    </source>
</evidence>
<dbReference type="PROSITE" id="PS50865">
    <property type="entry name" value="ZF_MYND_2"/>
    <property type="match status" value="1"/>
</dbReference>
<dbReference type="Pfam" id="PF05048">
    <property type="entry name" value="NosD"/>
    <property type="match status" value="1"/>
</dbReference>
<dbReference type="InterPro" id="IPR011050">
    <property type="entry name" value="Pectin_lyase_fold/virulence"/>
</dbReference>
<feature type="repeat" description="TPR" evidence="5">
    <location>
        <begin position="644"/>
        <end position="677"/>
    </location>
</feature>
<dbReference type="AlphaFoldDB" id="A0A8S3QL79"/>
<dbReference type="PANTHER" id="PTHR47691:SF3">
    <property type="entry name" value="HTH-TYPE TRANSCRIPTIONAL REGULATOR RV0890C-RELATED"/>
    <property type="match status" value="1"/>
</dbReference>
<evidence type="ECO:0000259" key="6">
    <source>
        <dbReference type="PROSITE" id="PS50865"/>
    </source>
</evidence>
<protein>
    <recommendedName>
        <fullName evidence="6">MYND-type domain-containing protein</fullName>
    </recommendedName>
</protein>
<dbReference type="Gene3D" id="1.25.40.10">
    <property type="entry name" value="Tetratricopeptide repeat domain"/>
    <property type="match status" value="1"/>
</dbReference>
<dbReference type="OrthoDB" id="6136658at2759"/>
<dbReference type="SMART" id="SM00382">
    <property type="entry name" value="AAA"/>
    <property type="match status" value="1"/>
</dbReference>
<dbReference type="InterPro" id="IPR002893">
    <property type="entry name" value="Znf_MYND"/>
</dbReference>
<dbReference type="InterPro" id="IPR012334">
    <property type="entry name" value="Pectin_lyas_fold"/>
</dbReference>
<keyword evidence="3" id="KW-0862">Zinc</keyword>
<dbReference type="SUPFAM" id="SSF144232">
    <property type="entry name" value="HIT/MYND zinc finger-like"/>
    <property type="match status" value="1"/>
</dbReference>
<dbReference type="Gene3D" id="3.40.50.300">
    <property type="entry name" value="P-loop containing nucleotide triphosphate hydrolases"/>
    <property type="match status" value="1"/>
</dbReference>
<organism evidence="7 8">
    <name type="scientific">Mytilus edulis</name>
    <name type="common">Blue mussel</name>
    <dbReference type="NCBI Taxonomy" id="6550"/>
    <lineage>
        <taxon>Eukaryota</taxon>
        <taxon>Metazoa</taxon>
        <taxon>Spiralia</taxon>
        <taxon>Lophotrochozoa</taxon>
        <taxon>Mollusca</taxon>
        <taxon>Bivalvia</taxon>
        <taxon>Autobranchia</taxon>
        <taxon>Pteriomorphia</taxon>
        <taxon>Mytilida</taxon>
        <taxon>Mytiloidea</taxon>
        <taxon>Mytilidae</taxon>
        <taxon>Mytilinae</taxon>
        <taxon>Mytilus</taxon>
    </lineage>
</organism>
<keyword evidence="5" id="KW-0802">TPR repeat</keyword>
<dbReference type="Gene3D" id="6.10.140.2220">
    <property type="match status" value="1"/>
</dbReference>
<keyword evidence="8" id="KW-1185">Reference proteome</keyword>
<proteinExistence type="predicted"/>
<dbReference type="InterPro" id="IPR019734">
    <property type="entry name" value="TPR_rpt"/>
</dbReference>
<evidence type="ECO:0000313" key="8">
    <source>
        <dbReference type="Proteomes" id="UP000683360"/>
    </source>
</evidence>
<dbReference type="InterPro" id="IPR007742">
    <property type="entry name" value="NosD_dom"/>
</dbReference>
<evidence type="ECO:0000256" key="2">
    <source>
        <dbReference type="ARBA" id="ARBA00022771"/>
    </source>
</evidence>
<dbReference type="Proteomes" id="UP000683360">
    <property type="component" value="Unassembled WGS sequence"/>
</dbReference>
<dbReference type="InterPro" id="IPR027417">
    <property type="entry name" value="P-loop_NTPase"/>
</dbReference>
<keyword evidence="1" id="KW-0479">Metal-binding</keyword>
<feature type="domain" description="MYND-type" evidence="6">
    <location>
        <begin position="1009"/>
        <end position="1047"/>
    </location>
</feature>
<dbReference type="Gene3D" id="2.160.20.10">
    <property type="entry name" value="Single-stranded right-handed beta-helix, Pectin lyase-like"/>
    <property type="match status" value="1"/>
</dbReference>
<dbReference type="EMBL" id="CAJPWZ010000555">
    <property type="protein sequence ID" value="CAG2196364.1"/>
    <property type="molecule type" value="Genomic_DNA"/>
</dbReference>
<name>A0A8S3QL79_MYTED</name>
<dbReference type="InterPro" id="IPR011990">
    <property type="entry name" value="TPR-like_helical_dom_sf"/>
</dbReference>
<dbReference type="SUPFAM" id="SSF52540">
    <property type="entry name" value="P-loop containing nucleoside triphosphate hydrolases"/>
    <property type="match status" value="1"/>
</dbReference>